<evidence type="ECO:0000313" key="2">
    <source>
        <dbReference type="Proteomes" id="UP001064489"/>
    </source>
</evidence>
<name>A0AAD5ITY8_ACENE</name>
<protein>
    <submittedName>
        <fullName evidence="1">Uncharacterized protein</fullName>
    </submittedName>
</protein>
<comment type="caution">
    <text evidence="1">The sequence shown here is derived from an EMBL/GenBank/DDBJ whole genome shotgun (WGS) entry which is preliminary data.</text>
</comment>
<dbReference type="AlphaFoldDB" id="A0AAD5ITY8"/>
<evidence type="ECO:0000313" key="1">
    <source>
        <dbReference type="EMBL" id="KAI9170449.1"/>
    </source>
</evidence>
<proteinExistence type="predicted"/>
<reference evidence="1" key="1">
    <citation type="journal article" date="2022" name="Plant J.">
        <title>Strategies of tolerance reflected in two North American maple genomes.</title>
        <authorList>
            <person name="McEvoy S.L."/>
            <person name="Sezen U.U."/>
            <person name="Trouern-Trend A."/>
            <person name="McMahon S.M."/>
            <person name="Schaberg P.G."/>
            <person name="Yang J."/>
            <person name="Wegrzyn J.L."/>
            <person name="Swenson N.G."/>
        </authorList>
    </citation>
    <scope>NUCLEOTIDE SEQUENCE</scope>
    <source>
        <strain evidence="1">91603</strain>
    </source>
</reference>
<sequence>MKTRDLELYLSYMNYDKLFALRELLLLAGNKCILIIFKFTMVEVSSDADASKAAVELLRHRWPEMKCLCGHHQVNVIWL</sequence>
<gene>
    <name evidence="1" type="ORF">LWI28_028213</name>
</gene>
<dbReference type="EMBL" id="JAJSOW010000104">
    <property type="protein sequence ID" value="KAI9170449.1"/>
    <property type="molecule type" value="Genomic_DNA"/>
</dbReference>
<organism evidence="1 2">
    <name type="scientific">Acer negundo</name>
    <name type="common">Box elder</name>
    <dbReference type="NCBI Taxonomy" id="4023"/>
    <lineage>
        <taxon>Eukaryota</taxon>
        <taxon>Viridiplantae</taxon>
        <taxon>Streptophyta</taxon>
        <taxon>Embryophyta</taxon>
        <taxon>Tracheophyta</taxon>
        <taxon>Spermatophyta</taxon>
        <taxon>Magnoliopsida</taxon>
        <taxon>eudicotyledons</taxon>
        <taxon>Gunneridae</taxon>
        <taxon>Pentapetalae</taxon>
        <taxon>rosids</taxon>
        <taxon>malvids</taxon>
        <taxon>Sapindales</taxon>
        <taxon>Sapindaceae</taxon>
        <taxon>Hippocastanoideae</taxon>
        <taxon>Acereae</taxon>
        <taxon>Acer</taxon>
    </lineage>
</organism>
<accession>A0AAD5ITY8</accession>
<dbReference type="Proteomes" id="UP001064489">
    <property type="component" value="Chromosome 7"/>
</dbReference>
<reference evidence="1" key="2">
    <citation type="submission" date="2023-02" db="EMBL/GenBank/DDBJ databases">
        <authorList>
            <person name="Swenson N.G."/>
            <person name="Wegrzyn J.L."/>
            <person name="Mcevoy S.L."/>
        </authorList>
    </citation>
    <scope>NUCLEOTIDE SEQUENCE</scope>
    <source>
        <strain evidence="1">91603</strain>
        <tissue evidence="1">Leaf</tissue>
    </source>
</reference>
<keyword evidence="2" id="KW-1185">Reference proteome</keyword>